<dbReference type="AlphaFoldDB" id="A0A261EQ55"/>
<evidence type="ECO:0000313" key="2">
    <source>
        <dbReference type="EMBL" id="OZG48977.1"/>
    </source>
</evidence>
<keyword evidence="3" id="KW-1185">Reference proteome</keyword>
<keyword evidence="1" id="KW-0732">Signal</keyword>
<accession>A0A261EQ55</accession>
<reference evidence="2 3" key="1">
    <citation type="journal article" date="2017" name="BMC Genomics">
        <title>Comparative genomic and phylogenomic analyses of the Bifidobacteriaceae family.</title>
        <authorList>
            <person name="Lugli G.A."/>
            <person name="Milani C."/>
            <person name="Turroni F."/>
            <person name="Duranti S."/>
            <person name="Mancabelli L."/>
            <person name="Mangifesta M."/>
            <person name="Ferrario C."/>
            <person name="Modesto M."/>
            <person name="Mattarelli P."/>
            <person name="Jiri K."/>
            <person name="van Sinderen D."/>
            <person name="Ventura M."/>
        </authorList>
    </citation>
    <scope>NUCLEOTIDE SEQUENCE [LARGE SCALE GENOMIC DNA]</scope>
    <source>
        <strain evidence="2 3">DSM 22924</strain>
    </source>
</reference>
<feature type="signal peptide" evidence="1">
    <location>
        <begin position="1"/>
        <end position="29"/>
    </location>
</feature>
<protein>
    <submittedName>
        <fullName evidence="2">Uncharacterized protein</fullName>
    </submittedName>
</protein>
<dbReference type="Proteomes" id="UP000216004">
    <property type="component" value="Unassembled WGS sequence"/>
</dbReference>
<evidence type="ECO:0000256" key="1">
    <source>
        <dbReference type="SAM" id="SignalP"/>
    </source>
</evidence>
<dbReference type="RefSeq" id="WP_094723293.1">
    <property type="nucleotide sequence ID" value="NZ_MWWS01000007.1"/>
</dbReference>
<gene>
    <name evidence="2" type="ORF">BOCO_1213</name>
</gene>
<organism evidence="2 3">
    <name type="scientific">Bombiscardovia coagulans</name>
    <dbReference type="NCBI Taxonomy" id="686666"/>
    <lineage>
        <taxon>Bacteria</taxon>
        <taxon>Bacillati</taxon>
        <taxon>Actinomycetota</taxon>
        <taxon>Actinomycetes</taxon>
        <taxon>Bifidobacteriales</taxon>
        <taxon>Bifidobacteriaceae</taxon>
        <taxon>Bombiscardovia</taxon>
    </lineage>
</organism>
<comment type="caution">
    <text evidence="2">The sequence shown here is derived from an EMBL/GenBank/DDBJ whole genome shotgun (WGS) entry which is preliminary data.</text>
</comment>
<proteinExistence type="predicted"/>
<feature type="chain" id="PRO_5012153088" evidence="1">
    <location>
        <begin position="30"/>
        <end position="66"/>
    </location>
</feature>
<dbReference type="EMBL" id="MWWS01000007">
    <property type="protein sequence ID" value="OZG48977.1"/>
    <property type="molecule type" value="Genomic_DNA"/>
</dbReference>
<evidence type="ECO:0000313" key="3">
    <source>
        <dbReference type="Proteomes" id="UP000216004"/>
    </source>
</evidence>
<sequence>MRHISLAQKLFTAVAVPTVPVMCASTASASPVSFMDETEVIAQNALRGADARGWVRVGDAVVGCIA</sequence>
<name>A0A261EQ55_9BIFI</name>